<evidence type="ECO:0000256" key="6">
    <source>
        <dbReference type="ARBA" id="ARBA00022692"/>
    </source>
</evidence>
<reference evidence="13" key="1">
    <citation type="submission" date="2016-10" db="EMBL/GenBank/DDBJ databases">
        <authorList>
            <person name="Varghese N."/>
        </authorList>
    </citation>
    <scope>NUCLEOTIDE SEQUENCE [LARGE SCALE GENOMIC DNA]</scope>
    <source>
        <strain evidence="13">DSM 12489</strain>
    </source>
</reference>
<keyword evidence="4 10" id="KW-1003">Cell membrane</keyword>
<evidence type="ECO:0000256" key="5">
    <source>
        <dbReference type="ARBA" id="ARBA00022500"/>
    </source>
</evidence>
<gene>
    <name evidence="11" type="ORF">Heshes_00530</name>
    <name evidence="12" type="ORF">SAMN04489725_10456</name>
</gene>
<proteinExistence type="inferred from homology"/>
<keyword evidence="5 10" id="KW-0145">Chemotaxis</keyword>
<dbReference type="GO" id="GO:0071978">
    <property type="term" value="P:bacterial-type flagellum-dependent swarming motility"/>
    <property type="evidence" value="ECO:0007669"/>
    <property type="project" value="TreeGrafter"/>
</dbReference>
<dbReference type="Proteomes" id="UP001157137">
    <property type="component" value="Unassembled WGS sequence"/>
</dbReference>
<evidence type="ECO:0000313" key="13">
    <source>
        <dbReference type="Proteomes" id="UP000182589"/>
    </source>
</evidence>
<evidence type="ECO:0000256" key="10">
    <source>
        <dbReference type="RuleBase" id="RU364125"/>
    </source>
</evidence>
<keyword evidence="12" id="KW-0282">Flagellum</keyword>
<evidence type="ECO:0000256" key="8">
    <source>
        <dbReference type="ARBA" id="ARBA00022989"/>
    </source>
</evidence>
<dbReference type="PANTHER" id="PTHR35091">
    <property type="entry name" value="FLAGELLAR PROTEIN FLIL"/>
    <property type="match status" value="1"/>
</dbReference>
<keyword evidence="9 10" id="KW-0472">Membrane</keyword>
<keyword evidence="13" id="KW-1185">Reference proteome</keyword>
<evidence type="ECO:0000256" key="9">
    <source>
        <dbReference type="ARBA" id="ARBA00023136"/>
    </source>
</evidence>
<dbReference type="EMBL" id="BSRA01000001">
    <property type="protein sequence ID" value="GLV12369.1"/>
    <property type="molecule type" value="Genomic_DNA"/>
</dbReference>
<dbReference type="STRING" id="89784.SAMN04489725_10456"/>
<dbReference type="AlphaFoldDB" id="A0A1H2SI46"/>
<reference evidence="12" key="2">
    <citation type="submission" date="2016-10" db="EMBL/GenBank/DDBJ databases">
        <authorList>
            <person name="de Groot N.N."/>
        </authorList>
    </citation>
    <scope>NUCLEOTIDE SEQUENCE [LARGE SCALE GENOMIC DNA]</scope>
    <source>
        <strain evidence="12">DSM 12489</strain>
    </source>
</reference>
<sequence length="144" mass="15670">MKQALRTMVWIVIGIVVLAGISVGVLLYIKKHHHTSGTPVSISAKQMAALQVTLPQMTTNLDASGIIQFTLTLQAADKATAKELNLMEPQISDQVNEIMRQFSSDELRSDAGLNELKSTIVRDVNKLLPSGKVTAAYLSQILVQ</sequence>
<protein>
    <recommendedName>
        <fullName evidence="10">Flagellar protein FliL</fullName>
    </recommendedName>
</protein>
<comment type="similarity">
    <text evidence="3 10">Belongs to the FliL family.</text>
</comment>
<evidence type="ECO:0000256" key="2">
    <source>
        <dbReference type="ARBA" id="ARBA00004162"/>
    </source>
</evidence>
<dbReference type="Proteomes" id="UP000182589">
    <property type="component" value="Unassembled WGS sequence"/>
</dbReference>
<dbReference type="Pfam" id="PF03748">
    <property type="entry name" value="FliL"/>
    <property type="match status" value="1"/>
</dbReference>
<comment type="function">
    <text evidence="1 10">Controls the rotational direction of flagella during chemotaxis.</text>
</comment>
<feature type="transmembrane region" description="Helical" evidence="10">
    <location>
        <begin position="7"/>
        <end position="29"/>
    </location>
</feature>
<dbReference type="GO" id="GO:0006935">
    <property type="term" value="P:chemotaxis"/>
    <property type="evidence" value="ECO:0007669"/>
    <property type="project" value="UniProtKB-KW"/>
</dbReference>
<dbReference type="InterPro" id="IPR005503">
    <property type="entry name" value="FliL"/>
</dbReference>
<dbReference type="GO" id="GO:0005886">
    <property type="term" value="C:plasma membrane"/>
    <property type="evidence" value="ECO:0007669"/>
    <property type="project" value="UniProtKB-SubCell"/>
</dbReference>
<keyword evidence="8 10" id="KW-1133">Transmembrane helix</keyword>
<organism evidence="12 13">
    <name type="scientific">Alicyclobacillus hesperidum</name>
    <dbReference type="NCBI Taxonomy" id="89784"/>
    <lineage>
        <taxon>Bacteria</taxon>
        <taxon>Bacillati</taxon>
        <taxon>Bacillota</taxon>
        <taxon>Bacilli</taxon>
        <taxon>Bacillales</taxon>
        <taxon>Alicyclobacillaceae</taxon>
        <taxon>Alicyclobacillus</taxon>
    </lineage>
</organism>
<evidence type="ECO:0000313" key="11">
    <source>
        <dbReference type="EMBL" id="GLV12369.1"/>
    </source>
</evidence>
<evidence type="ECO:0000256" key="4">
    <source>
        <dbReference type="ARBA" id="ARBA00022475"/>
    </source>
</evidence>
<keyword evidence="12" id="KW-0969">Cilium</keyword>
<keyword evidence="6 10" id="KW-0812">Transmembrane</keyword>
<keyword evidence="12" id="KW-0966">Cell projection</keyword>
<dbReference type="EMBL" id="FNOJ01000004">
    <property type="protein sequence ID" value="SDW30739.1"/>
    <property type="molecule type" value="Genomic_DNA"/>
</dbReference>
<dbReference type="PANTHER" id="PTHR35091:SF2">
    <property type="entry name" value="FLAGELLAR PROTEIN FLIL"/>
    <property type="match status" value="1"/>
</dbReference>
<comment type="subcellular location">
    <subcellularLocation>
        <location evidence="2">Cell membrane</location>
        <topology evidence="2">Single-pass membrane protein</topology>
    </subcellularLocation>
</comment>
<dbReference type="GO" id="GO:0009425">
    <property type="term" value="C:bacterial-type flagellum basal body"/>
    <property type="evidence" value="ECO:0007669"/>
    <property type="project" value="InterPro"/>
</dbReference>
<evidence type="ECO:0000256" key="7">
    <source>
        <dbReference type="ARBA" id="ARBA00022779"/>
    </source>
</evidence>
<dbReference type="RefSeq" id="WP_074692264.1">
    <property type="nucleotide sequence ID" value="NZ_BSRA01000001.1"/>
</dbReference>
<reference evidence="11" key="3">
    <citation type="submission" date="2023-02" db="EMBL/GenBank/DDBJ databases">
        <title>Proposal of a novel subspecies: Alicyclobacillus hesperidum subspecies aegle.</title>
        <authorList>
            <person name="Goto K."/>
            <person name="Fujii T."/>
            <person name="Yasui K."/>
            <person name="Mochida K."/>
            <person name="Kato-Tanaka Y."/>
            <person name="Morohoshi S."/>
            <person name="An S.Y."/>
            <person name="Kasai H."/>
            <person name="Yokota A."/>
        </authorList>
    </citation>
    <scope>NUCLEOTIDE SEQUENCE</scope>
    <source>
        <strain evidence="11">DSM 12766</strain>
    </source>
</reference>
<keyword evidence="7 10" id="KW-0283">Flagellar rotation</keyword>
<evidence type="ECO:0000256" key="3">
    <source>
        <dbReference type="ARBA" id="ARBA00008281"/>
    </source>
</evidence>
<name>A0A1H2SI46_9BACL</name>
<evidence type="ECO:0000313" key="12">
    <source>
        <dbReference type="EMBL" id="SDW30739.1"/>
    </source>
</evidence>
<evidence type="ECO:0000256" key="1">
    <source>
        <dbReference type="ARBA" id="ARBA00002254"/>
    </source>
</evidence>
<accession>A0A1H2SI46</accession>